<feature type="repeat" description="ARM" evidence="1">
    <location>
        <begin position="670"/>
        <end position="710"/>
    </location>
</feature>
<evidence type="ECO:0000256" key="2">
    <source>
        <dbReference type="SAM" id="MobiDB-lite"/>
    </source>
</evidence>
<dbReference type="InterPro" id="IPR016024">
    <property type="entry name" value="ARM-type_fold"/>
</dbReference>
<dbReference type="InterPro" id="IPR000225">
    <property type="entry name" value="Armadillo"/>
</dbReference>
<dbReference type="PANTHER" id="PTHR23315:SF7">
    <property type="entry name" value="U-BOX DOMAIN-CONTAINING PROTEIN 4"/>
    <property type="match status" value="1"/>
</dbReference>
<accession>A0A0M0JLH8</accession>
<dbReference type="Gene3D" id="1.25.10.10">
    <property type="entry name" value="Leucine-rich Repeat Variant"/>
    <property type="match status" value="6"/>
</dbReference>
<name>A0A0M0JLH8_9EUKA</name>
<protein>
    <submittedName>
        <fullName evidence="3">Uncharacterized protein</fullName>
    </submittedName>
</protein>
<evidence type="ECO:0000256" key="1">
    <source>
        <dbReference type="PROSITE-ProRule" id="PRU00259"/>
    </source>
</evidence>
<dbReference type="PANTHER" id="PTHR23315">
    <property type="entry name" value="U BOX DOMAIN-CONTAINING"/>
    <property type="match status" value="1"/>
</dbReference>
<keyword evidence="4" id="KW-1185">Reference proteome</keyword>
<comment type="caution">
    <text evidence="3">The sequence shown here is derived from an EMBL/GenBank/DDBJ whole genome shotgun (WGS) entry which is preliminary data.</text>
</comment>
<feature type="region of interest" description="Disordered" evidence="2">
    <location>
        <begin position="1"/>
        <end position="36"/>
    </location>
</feature>
<dbReference type="Proteomes" id="UP000037460">
    <property type="component" value="Unassembled WGS sequence"/>
</dbReference>
<reference evidence="4" key="1">
    <citation type="journal article" date="2015" name="PLoS Genet.">
        <title>Genome Sequence and Transcriptome Analyses of Chrysochromulina tobin: Metabolic Tools for Enhanced Algal Fitness in the Prominent Order Prymnesiales (Haptophyceae).</title>
        <authorList>
            <person name="Hovde B.T."/>
            <person name="Deodato C.R."/>
            <person name="Hunsperger H.M."/>
            <person name="Ryken S.A."/>
            <person name="Yost W."/>
            <person name="Jha R.K."/>
            <person name="Patterson J."/>
            <person name="Monnat R.J. Jr."/>
            <person name="Barlow S.B."/>
            <person name="Starkenburg S.R."/>
            <person name="Cattolico R.A."/>
        </authorList>
    </citation>
    <scope>NUCLEOTIDE SEQUENCE</scope>
    <source>
        <strain evidence="4">CCMP291</strain>
    </source>
</reference>
<dbReference type="SMART" id="SM00185">
    <property type="entry name" value="ARM"/>
    <property type="match status" value="16"/>
</dbReference>
<feature type="non-terminal residue" evidence="3">
    <location>
        <position position="1377"/>
    </location>
</feature>
<feature type="repeat" description="ARM" evidence="1">
    <location>
        <begin position="330"/>
        <end position="377"/>
    </location>
</feature>
<proteinExistence type="predicted"/>
<organism evidence="3 4">
    <name type="scientific">Chrysochromulina tobinii</name>
    <dbReference type="NCBI Taxonomy" id="1460289"/>
    <lineage>
        <taxon>Eukaryota</taxon>
        <taxon>Haptista</taxon>
        <taxon>Haptophyta</taxon>
        <taxon>Prymnesiophyceae</taxon>
        <taxon>Prymnesiales</taxon>
        <taxon>Chrysochromulinaceae</taxon>
        <taxon>Chrysochromulina</taxon>
    </lineage>
</organism>
<gene>
    <name evidence="3" type="ORF">Ctob_008850</name>
</gene>
<evidence type="ECO:0000313" key="3">
    <source>
        <dbReference type="EMBL" id="KOO27335.1"/>
    </source>
</evidence>
<dbReference type="PROSITE" id="PS50176">
    <property type="entry name" value="ARM_REPEAT"/>
    <property type="match status" value="5"/>
</dbReference>
<feature type="repeat" description="ARM" evidence="1">
    <location>
        <begin position="377"/>
        <end position="420"/>
    </location>
</feature>
<dbReference type="InterPro" id="IPR011989">
    <property type="entry name" value="ARM-like"/>
</dbReference>
<evidence type="ECO:0000313" key="4">
    <source>
        <dbReference type="Proteomes" id="UP000037460"/>
    </source>
</evidence>
<dbReference type="SUPFAM" id="SSF48371">
    <property type="entry name" value="ARM repeat"/>
    <property type="match status" value="4"/>
</dbReference>
<dbReference type="EMBL" id="JWZX01002729">
    <property type="protein sequence ID" value="KOO27335.1"/>
    <property type="molecule type" value="Genomic_DNA"/>
</dbReference>
<sequence>MSFLAASGSQWQPARERQSLLTPWQEPEPERSSEFVLVTPDEEEKRYIRMAFKTAVEMAWEMAAEAEAQQPPPPPPPPLEPQITLKIVAPPPLKIAEPPPMKITAPPPLAPLAPLVNCVPSPRKAAPGSARQPGRWALAKAAIPRPASAPVSTRDGREGRLLAPLAYLLQPLVEELERSSRGDQSHATLALNLVLSEVRLAQATCAPEGSSSAESGGSGPSVAAKLRSVVAAATVTASAARRVRSVVSTLLSATTSDAKEVAVVELTTLSSQPQRAPILAAIVEEGGVAPLVELVASPGATLKIKQHAVSILRRIADHSKVYRTAIAQAGGIAPLVKLVAQLGGNATLAKARQEAAVALANLARAHGANQSAIAAAGAVPALVRLLRSTEELDQLAGASAMCALVAQHADNARLVVQEKGVAPLVRFVLPIVFAAAPRTGSVWPAAGAGASAEALHKLLEQPEAPAGECDAFEAAIARKPKPSALSALKRLSAACPSHGQPALSPELLGPLVALAQTTKVGAEHAVATLLVLERAYPKEVIDAGAINVFENCLRADPTTKAPPVIVHSAGGTLRRLVTMAMARDAIMATTTQLVELLRLSSVSAQAHVTAVIASLVCEPEGRKAVAAAGAASPLVQLACSASVEVQQEAIGILCQLAHQSHELPSLVEAGVVPPLVAQLHSSEAGAAVATALEQLSCDPAGRQAIAGARGIEALVSVVRSERPVGIRARALQAVLNLARSSATLGSVASDAEVVGACVHVLTCATSDASMRSAAAATLWPVATAGRREAIAMAGGVEALLTLLGIEGESELHAVRALHVLADYAGSHGALAGGLESLVSLTARSSEGEGGRLAVLTVHKMAASGDAIAASALASSGATIALLVRQVREGSVEEQTAAARSLRFLCAHEASRATIVGVEGVSALVSVAHSGQAGARRDAALVLACLSLLPHTSAVASSSGAVEVMVAAAAQLCDPEVLEASSAALEALVVCEGGRSVIVSTGVAACVQLLSYELPPAVQLHGLRVLATLAVDADGRLAVCASGAAEPLVQLTRSRVPVVQQETIGILCQLTHQPLELPRLVQAGAVPPLVAQLSSQSSQVAACAAALQRLTSAPNETGGQHATVNARALKPLIVLSRGEGPLATLTREDATPVRAHALETLLNLALCPATLGAVAAAAEVIGACVLVLEEGACQPRLCAPSAAVLACVANAGSRAEVTSAGGVEALLAVLGDADECDTQRHAAGALCSLSEYKGSHIALAHGLPSLLALASGDAGDARAAAIATLHKLASGHVAEAESALATSEAAIELLVSQLGGSSTKQMFAACSLRHLSSHPAARKAIVGVDGVPALVRVAQGSDLAARRDASLVLARLALSPHT</sequence>
<feature type="repeat" description="ARM" evidence="1">
    <location>
        <begin position="1220"/>
        <end position="1249"/>
    </location>
</feature>
<feature type="repeat" description="ARM" evidence="1">
    <location>
        <begin position="286"/>
        <end position="330"/>
    </location>
</feature>